<dbReference type="Proteomes" id="UP000005012">
    <property type="component" value="Chromosome"/>
</dbReference>
<dbReference type="InterPro" id="IPR014729">
    <property type="entry name" value="Rossmann-like_a/b/a_fold"/>
</dbReference>
<evidence type="ECO:0000256" key="4">
    <source>
        <dbReference type="ARBA" id="ARBA00022694"/>
    </source>
</evidence>
<dbReference type="GeneID" id="93520343"/>
<keyword evidence="6 8" id="KW-0067">ATP-binding</keyword>
<dbReference type="PATRIC" id="fig|1157951.4.peg.3044"/>
<evidence type="ECO:0000259" key="9">
    <source>
        <dbReference type="SMART" id="SM00977"/>
    </source>
</evidence>
<dbReference type="OrthoDB" id="9807403at2"/>
<dbReference type="InterPro" id="IPR012094">
    <property type="entry name" value="tRNA_Ile_lys_synt"/>
</dbReference>
<dbReference type="SUPFAM" id="SSF82829">
    <property type="entry name" value="MesJ substrate recognition domain-like"/>
    <property type="match status" value="1"/>
</dbReference>
<sequence length="450" mass="51644">MALQPQAIIEQVLNKIGHFRKILVGFSGGVDSTVLLHALYQIKKYQLPSLEIRAIHIHHGLNVRADDWEAHCQHLCEQWHIPFVCTHVTVDPSNRGIEAAAREARYQAYRNELAEGEIIATAQHLDDQAETFMLALKRGSGPAGLSSMPELSPFYAEKGETWLLRPLLAISRGDLENYARECPLTWVEDDSNQDDRYDRNFLRLHIMPTLTERWPHFAAAVSRSASLCAEQESLLDELLQDALDEMMDYRGGLFIDNLHDCSPAKRNALLRRWVGLHRLPMPPYHQLQRIWQEVALARQDAEPICQLGHVDIRRYQGALWIVRRINPLLGQQFCWDYPQPFILPEGLGRLEIIADEGQIRPPLPTEKVTVRFGLQGTLNIVGRTHSRSSKKIWQELGISPWMRERTPLVYYDEQLITAIGCFITPEGLVADEEIGVAFHWDKFDEYQIEV</sequence>
<dbReference type="EMBL" id="CP003488">
    <property type="protein sequence ID" value="AFH94848.1"/>
    <property type="molecule type" value="Genomic_DNA"/>
</dbReference>
<dbReference type="Gene3D" id="3.40.50.620">
    <property type="entry name" value="HUPs"/>
    <property type="match status" value="1"/>
</dbReference>
<feature type="binding site" evidence="8">
    <location>
        <begin position="27"/>
        <end position="32"/>
    </location>
    <ligand>
        <name>ATP</name>
        <dbReference type="ChEBI" id="CHEBI:30616"/>
    </ligand>
</feature>
<dbReference type="PANTHER" id="PTHR43033">
    <property type="entry name" value="TRNA(ILE)-LYSIDINE SYNTHASE-RELATED"/>
    <property type="match status" value="1"/>
</dbReference>
<dbReference type="RefSeq" id="WP_014657690.1">
    <property type="nucleotide sequence ID" value="NC_017731.1"/>
</dbReference>
<keyword evidence="5 8" id="KW-0547">Nucleotide-binding</keyword>
<dbReference type="HOGENOM" id="CLU_018869_2_0_6"/>
<dbReference type="InterPro" id="IPR011063">
    <property type="entry name" value="TilS/TtcA_N"/>
</dbReference>
<evidence type="ECO:0000256" key="7">
    <source>
        <dbReference type="ARBA" id="ARBA00048539"/>
    </source>
</evidence>
<keyword evidence="3 8" id="KW-0436">Ligase</keyword>
<dbReference type="NCBIfam" id="NF007942">
    <property type="entry name" value="PRK10660.1"/>
    <property type="match status" value="1"/>
</dbReference>
<comment type="similarity">
    <text evidence="8">Belongs to the tRNA(Ile)-lysidine synthase family.</text>
</comment>
<evidence type="ECO:0000256" key="2">
    <source>
        <dbReference type="ARBA" id="ARBA00022490"/>
    </source>
</evidence>
<dbReference type="SUPFAM" id="SSF56037">
    <property type="entry name" value="PheT/TilS domain"/>
    <property type="match status" value="1"/>
</dbReference>
<dbReference type="CDD" id="cd01992">
    <property type="entry name" value="TilS_N"/>
    <property type="match status" value="1"/>
</dbReference>
<dbReference type="PANTHER" id="PTHR43033:SF1">
    <property type="entry name" value="TRNA(ILE)-LYSIDINE SYNTHASE-RELATED"/>
    <property type="match status" value="1"/>
</dbReference>
<dbReference type="GO" id="GO:0032267">
    <property type="term" value="F:tRNA(Ile)-lysidine synthase activity"/>
    <property type="evidence" value="ECO:0007669"/>
    <property type="project" value="UniProtKB-EC"/>
</dbReference>
<accession>A0A140NQB9</accession>
<dbReference type="EC" id="6.3.4.19" evidence="8"/>
<dbReference type="KEGG" id="psi:S70_15110"/>
<reference evidence="10 11" key="1">
    <citation type="journal article" date="2012" name="J. Bacteriol.">
        <title>Complete Genome Sequence of Providencia stuartii Clinical Isolate MRSN 2154.</title>
        <authorList>
            <person name="Clifford R.J."/>
            <person name="Hang J."/>
            <person name="Riley M.C."/>
            <person name="Onmus-Leone F."/>
            <person name="Kuschner R.A."/>
            <person name="Lesho E.P."/>
            <person name="Waterman P.E."/>
        </authorList>
    </citation>
    <scope>NUCLEOTIDE SEQUENCE [LARGE SCALE GENOMIC DNA]</scope>
    <source>
        <strain evidence="10 11">MRSN 2154</strain>
    </source>
</reference>
<dbReference type="NCBIfam" id="TIGR02433">
    <property type="entry name" value="lysidine_TilS_C"/>
    <property type="match status" value="1"/>
</dbReference>
<keyword evidence="2 8" id="KW-0963">Cytoplasm</keyword>
<protein>
    <recommendedName>
        <fullName evidence="8">tRNA(Ile)-lysidine synthase</fullName>
        <ecNumber evidence="8">6.3.4.19</ecNumber>
    </recommendedName>
    <alternativeName>
        <fullName evidence="8">tRNA(Ile)-2-lysyl-cytidine synthase</fullName>
    </alternativeName>
    <alternativeName>
        <fullName evidence="8">tRNA(Ile)-lysidine synthetase</fullName>
    </alternativeName>
</protein>
<reference evidence="11" key="2">
    <citation type="submission" date="2012-04" db="EMBL/GenBank/DDBJ databases">
        <title>Complete genome sequence of Providencia stuartii clinical isolate MRSN 2154.</title>
        <authorList>
            <person name="Clifford R.J."/>
            <person name="Hang J."/>
            <person name="Riley M.C."/>
            <person name="Onmus-Leone F."/>
            <person name="Kuschner R.A."/>
            <person name="Lesho E.P."/>
            <person name="Waterman P.E."/>
        </authorList>
    </citation>
    <scope>NUCLEOTIDE SEQUENCE [LARGE SCALE GENOMIC DNA]</scope>
    <source>
        <strain evidence="11">MRSN 2154</strain>
    </source>
</reference>
<dbReference type="Gene3D" id="1.20.59.20">
    <property type="match status" value="1"/>
</dbReference>
<dbReference type="InterPro" id="IPR012796">
    <property type="entry name" value="Lysidine-tRNA-synth_C"/>
</dbReference>
<evidence type="ECO:0000256" key="5">
    <source>
        <dbReference type="ARBA" id="ARBA00022741"/>
    </source>
</evidence>
<evidence type="ECO:0000313" key="10">
    <source>
        <dbReference type="EMBL" id="AFH94848.1"/>
    </source>
</evidence>
<proteinExistence type="inferred from homology"/>
<organism evidence="10 11">
    <name type="scientific">Providencia stuartii (strain MRSN 2154)</name>
    <dbReference type="NCBI Taxonomy" id="1157951"/>
    <lineage>
        <taxon>Bacteria</taxon>
        <taxon>Pseudomonadati</taxon>
        <taxon>Pseudomonadota</taxon>
        <taxon>Gammaproteobacteria</taxon>
        <taxon>Enterobacterales</taxon>
        <taxon>Morganellaceae</taxon>
        <taxon>Providencia</taxon>
    </lineage>
</organism>
<keyword evidence="4 8" id="KW-0819">tRNA processing</keyword>
<evidence type="ECO:0000313" key="11">
    <source>
        <dbReference type="Proteomes" id="UP000005012"/>
    </source>
</evidence>
<comment type="function">
    <text evidence="8">Ligates lysine onto the cytidine present at position 34 of the AUA codon-specific tRNA(Ile) that contains the anticodon CAU, in an ATP-dependent manner. Cytidine is converted to lysidine, thus changing the amino acid specificity of the tRNA from methionine to isoleucine.</text>
</comment>
<dbReference type="InterPro" id="IPR015262">
    <property type="entry name" value="tRNA_Ile_lys_synt_subst-bd"/>
</dbReference>
<dbReference type="SMART" id="SM00977">
    <property type="entry name" value="TilS_C"/>
    <property type="match status" value="1"/>
</dbReference>
<dbReference type="NCBIfam" id="TIGR02432">
    <property type="entry name" value="lysidine_TilS_N"/>
    <property type="match status" value="1"/>
</dbReference>
<dbReference type="GO" id="GO:0006400">
    <property type="term" value="P:tRNA modification"/>
    <property type="evidence" value="ECO:0007669"/>
    <property type="project" value="UniProtKB-UniRule"/>
</dbReference>
<dbReference type="GO" id="GO:0005737">
    <property type="term" value="C:cytoplasm"/>
    <property type="evidence" value="ECO:0007669"/>
    <property type="project" value="UniProtKB-SubCell"/>
</dbReference>
<dbReference type="Pfam" id="PF01171">
    <property type="entry name" value="ATP_bind_3"/>
    <property type="match status" value="1"/>
</dbReference>
<name>A0A140NQB9_PROSM</name>
<comment type="subcellular location">
    <subcellularLocation>
        <location evidence="1 8">Cytoplasm</location>
    </subcellularLocation>
</comment>
<gene>
    <name evidence="8" type="primary">tilS</name>
    <name evidence="10" type="ordered locus">S70_15110</name>
</gene>
<dbReference type="SUPFAM" id="SSF52402">
    <property type="entry name" value="Adenine nucleotide alpha hydrolases-like"/>
    <property type="match status" value="1"/>
</dbReference>
<dbReference type="Pfam" id="PF11734">
    <property type="entry name" value="TilS_C"/>
    <property type="match status" value="1"/>
</dbReference>
<dbReference type="GO" id="GO:0005524">
    <property type="term" value="F:ATP binding"/>
    <property type="evidence" value="ECO:0007669"/>
    <property type="project" value="UniProtKB-UniRule"/>
</dbReference>
<evidence type="ECO:0000256" key="8">
    <source>
        <dbReference type="HAMAP-Rule" id="MF_01161"/>
    </source>
</evidence>
<evidence type="ECO:0000256" key="1">
    <source>
        <dbReference type="ARBA" id="ARBA00004496"/>
    </source>
</evidence>
<evidence type="ECO:0000256" key="3">
    <source>
        <dbReference type="ARBA" id="ARBA00022598"/>
    </source>
</evidence>
<evidence type="ECO:0000256" key="6">
    <source>
        <dbReference type="ARBA" id="ARBA00022840"/>
    </source>
</evidence>
<feature type="domain" description="Lysidine-tRNA(Ile) synthetase C-terminal" evidence="9">
    <location>
        <begin position="368"/>
        <end position="440"/>
    </location>
</feature>
<dbReference type="InterPro" id="IPR012795">
    <property type="entry name" value="tRNA_Ile_lys_synt_N"/>
</dbReference>
<comment type="domain">
    <text evidence="8">The N-terminal region contains the highly conserved SGGXDS motif, predicted to be a P-loop motif involved in ATP binding.</text>
</comment>
<comment type="catalytic activity">
    <reaction evidence="7 8">
        <text>cytidine(34) in tRNA(Ile2) + L-lysine + ATP = lysidine(34) in tRNA(Ile2) + AMP + diphosphate + H(+)</text>
        <dbReference type="Rhea" id="RHEA:43744"/>
        <dbReference type="Rhea" id="RHEA-COMP:10625"/>
        <dbReference type="Rhea" id="RHEA-COMP:10670"/>
        <dbReference type="ChEBI" id="CHEBI:15378"/>
        <dbReference type="ChEBI" id="CHEBI:30616"/>
        <dbReference type="ChEBI" id="CHEBI:32551"/>
        <dbReference type="ChEBI" id="CHEBI:33019"/>
        <dbReference type="ChEBI" id="CHEBI:82748"/>
        <dbReference type="ChEBI" id="CHEBI:83665"/>
        <dbReference type="ChEBI" id="CHEBI:456215"/>
        <dbReference type="EC" id="6.3.4.19"/>
    </reaction>
</comment>
<dbReference type="AlphaFoldDB" id="A0A140NQB9"/>
<dbReference type="Pfam" id="PF09179">
    <property type="entry name" value="TilS"/>
    <property type="match status" value="1"/>
</dbReference>
<dbReference type="HAMAP" id="MF_01161">
    <property type="entry name" value="tRNA_Ile_lys_synt"/>
    <property type="match status" value="1"/>
</dbReference>